<dbReference type="PANTHER" id="PTHR10210:SF41">
    <property type="entry name" value="RIBOSE-PHOSPHATE PYROPHOSPHOKINASE 1, CHLOROPLASTIC"/>
    <property type="match status" value="1"/>
</dbReference>
<feature type="binding site" evidence="12">
    <location>
        <position position="220"/>
    </location>
    <ligand>
        <name>D-ribose 5-phosphate</name>
        <dbReference type="ChEBI" id="CHEBI:78346"/>
    </ligand>
</feature>
<keyword evidence="7 12" id="KW-0067">ATP-binding</keyword>
<dbReference type="Pfam" id="PF14572">
    <property type="entry name" value="Pribosyl_synth"/>
    <property type="match status" value="1"/>
</dbReference>
<dbReference type="GO" id="GO:0016301">
    <property type="term" value="F:kinase activity"/>
    <property type="evidence" value="ECO:0007669"/>
    <property type="project" value="UniProtKB-KW"/>
</dbReference>
<dbReference type="CDD" id="cd06223">
    <property type="entry name" value="PRTases_typeI"/>
    <property type="match status" value="1"/>
</dbReference>
<evidence type="ECO:0000259" key="13">
    <source>
        <dbReference type="Pfam" id="PF13793"/>
    </source>
</evidence>
<dbReference type="SMART" id="SM01400">
    <property type="entry name" value="Pribosyltran_N"/>
    <property type="match status" value="1"/>
</dbReference>
<keyword evidence="5 12" id="KW-0547">Nucleotide-binding</keyword>
<gene>
    <name evidence="12" type="primary">prs</name>
    <name evidence="14" type="ORF">EV670_2802</name>
</gene>
<dbReference type="UniPathway" id="UPA00087">
    <property type="reaction ID" value="UER00172"/>
</dbReference>
<dbReference type="FunFam" id="3.40.50.2020:FF:000001">
    <property type="entry name" value="Ribose-phosphate pyrophosphokinase"/>
    <property type="match status" value="1"/>
</dbReference>
<dbReference type="InterPro" id="IPR000836">
    <property type="entry name" value="PRTase_dom"/>
</dbReference>
<dbReference type="InterPro" id="IPR005946">
    <property type="entry name" value="Rib-P_diPkinase"/>
</dbReference>
<evidence type="ECO:0000256" key="10">
    <source>
        <dbReference type="ARBA" id="ARBA00054914"/>
    </source>
</evidence>
<keyword evidence="12" id="KW-0963">Cytoplasm</keyword>
<dbReference type="InterPro" id="IPR029057">
    <property type="entry name" value="PRTase-like"/>
</dbReference>
<comment type="subunit">
    <text evidence="12">Homohexamer.</text>
</comment>
<keyword evidence="8 12" id="KW-0460">Magnesium</keyword>
<keyword evidence="6 12" id="KW-0418">Kinase</keyword>
<feature type="binding site" evidence="12">
    <location>
        <begin position="38"/>
        <end position="40"/>
    </location>
    <ligand>
        <name>ATP</name>
        <dbReference type="ChEBI" id="CHEBI:30616"/>
    </ligand>
</feature>
<name>A0A4Q7VGC0_9BURK</name>
<dbReference type="Gene3D" id="3.40.50.2020">
    <property type="match status" value="2"/>
</dbReference>
<dbReference type="GO" id="GO:0004749">
    <property type="term" value="F:ribose phosphate diphosphokinase activity"/>
    <property type="evidence" value="ECO:0007669"/>
    <property type="project" value="UniProtKB-UniRule"/>
</dbReference>
<evidence type="ECO:0000256" key="7">
    <source>
        <dbReference type="ARBA" id="ARBA00022840"/>
    </source>
</evidence>
<evidence type="ECO:0000256" key="2">
    <source>
        <dbReference type="ARBA" id="ARBA00022679"/>
    </source>
</evidence>
<comment type="subcellular location">
    <subcellularLocation>
        <location evidence="12">Cytoplasm</location>
    </subcellularLocation>
</comment>
<dbReference type="InterPro" id="IPR029099">
    <property type="entry name" value="Pribosyltran_N"/>
</dbReference>
<feature type="binding site" evidence="12">
    <location>
        <begin position="224"/>
        <end position="228"/>
    </location>
    <ligand>
        <name>D-ribose 5-phosphate</name>
        <dbReference type="ChEBI" id="CHEBI:78346"/>
    </ligand>
</feature>
<comment type="cofactor">
    <cofactor evidence="12">
        <name>Mg(2+)</name>
        <dbReference type="ChEBI" id="CHEBI:18420"/>
    </cofactor>
    <text evidence="12">Binds 2 Mg(2+) ions per subunit.</text>
</comment>
<feature type="binding site" evidence="12">
    <location>
        <position position="171"/>
    </location>
    <ligand>
        <name>Mg(2+)</name>
        <dbReference type="ChEBI" id="CHEBI:18420"/>
    </ligand>
</feature>
<dbReference type="GO" id="GO:0006164">
    <property type="term" value="P:purine nucleotide biosynthetic process"/>
    <property type="evidence" value="ECO:0007669"/>
    <property type="project" value="TreeGrafter"/>
</dbReference>
<dbReference type="GO" id="GO:0005524">
    <property type="term" value="F:ATP binding"/>
    <property type="evidence" value="ECO:0007669"/>
    <property type="project" value="UniProtKB-KW"/>
</dbReference>
<evidence type="ECO:0000256" key="4">
    <source>
        <dbReference type="ARBA" id="ARBA00022727"/>
    </source>
</evidence>
<dbReference type="RefSeq" id="WP_130433150.1">
    <property type="nucleotide sequence ID" value="NZ_SHKP01000007.1"/>
</dbReference>
<feature type="binding site" evidence="12">
    <location>
        <position position="132"/>
    </location>
    <ligand>
        <name>Mg(2+)</name>
        <dbReference type="ChEBI" id="CHEBI:18420"/>
    </ligand>
</feature>
<comment type="pathway">
    <text evidence="1 12">Metabolic intermediate biosynthesis; 5-phospho-alpha-D-ribose 1-diphosphate biosynthesis; 5-phospho-alpha-D-ribose 1-diphosphate from D-ribose 5-phosphate (route I): step 1/1.</text>
</comment>
<evidence type="ECO:0000256" key="11">
    <source>
        <dbReference type="ARBA" id="ARBA00061444"/>
    </source>
</evidence>
<dbReference type="EC" id="2.7.6.1" evidence="12"/>
<evidence type="ECO:0000256" key="9">
    <source>
        <dbReference type="ARBA" id="ARBA00049535"/>
    </source>
</evidence>
<proteinExistence type="inferred from homology"/>
<dbReference type="OrthoDB" id="9777067at2"/>
<keyword evidence="2 12" id="KW-0808">Transferase</keyword>
<dbReference type="AlphaFoldDB" id="A0A4Q7VGC0"/>
<dbReference type="GO" id="GO:0005737">
    <property type="term" value="C:cytoplasm"/>
    <property type="evidence" value="ECO:0007669"/>
    <property type="project" value="UniProtKB-SubCell"/>
</dbReference>
<organism evidence="14 15">
    <name type="scientific">Rivibacter subsaxonicus</name>
    <dbReference type="NCBI Taxonomy" id="457575"/>
    <lineage>
        <taxon>Bacteria</taxon>
        <taxon>Pseudomonadati</taxon>
        <taxon>Pseudomonadota</taxon>
        <taxon>Betaproteobacteria</taxon>
        <taxon>Burkholderiales</taxon>
        <taxon>Rivibacter</taxon>
    </lineage>
</organism>
<comment type="catalytic activity">
    <reaction evidence="9 12">
        <text>D-ribose 5-phosphate + ATP = 5-phospho-alpha-D-ribose 1-diphosphate + AMP + H(+)</text>
        <dbReference type="Rhea" id="RHEA:15609"/>
        <dbReference type="ChEBI" id="CHEBI:15378"/>
        <dbReference type="ChEBI" id="CHEBI:30616"/>
        <dbReference type="ChEBI" id="CHEBI:58017"/>
        <dbReference type="ChEBI" id="CHEBI:78346"/>
        <dbReference type="ChEBI" id="CHEBI:456215"/>
        <dbReference type="EC" id="2.7.6.1"/>
    </reaction>
</comment>
<feature type="active site" evidence="12">
    <location>
        <position position="194"/>
    </location>
</feature>
<dbReference type="PANTHER" id="PTHR10210">
    <property type="entry name" value="RIBOSE-PHOSPHATE DIPHOSPHOKINASE FAMILY MEMBER"/>
    <property type="match status" value="1"/>
</dbReference>
<reference evidence="14 15" key="1">
    <citation type="submission" date="2019-02" db="EMBL/GenBank/DDBJ databases">
        <title>Genomic Encyclopedia of Type Strains, Phase IV (KMG-IV): sequencing the most valuable type-strain genomes for metagenomic binning, comparative biology and taxonomic classification.</title>
        <authorList>
            <person name="Goeker M."/>
        </authorList>
    </citation>
    <scope>NUCLEOTIDE SEQUENCE [LARGE SCALE GENOMIC DNA]</scope>
    <source>
        <strain evidence="14 15">DSM 19570</strain>
    </source>
</reference>
<accession>A0A4Q7VGC0</accession>
<dbReference type="Proteomes" id="UP000293671">
    <property type="component" value="Unassembled WGS sequence"/>
</dbReference>
<sequence length="320" mass="34782">MLSSTVLFTGNANPALAQEIANHLGISLGRAQVGRFSDGEVTVEIQQNVRARDVFVVQPTGAPTNENLMELFIMVDALKRASAGRITAVIPYFGYARQDRRPRSTRVPISAKVVANMLEAVGVNRLLTMDLHADQIQGFFDIPVDNIYASPVLLADLKSKNYENLIVVSPDVGGVVRARALAKQLDCDLAIIDKRRPAANVSEVMHVIGEIDGRNCVIMDDMIDTAGTLVKAADVLKERGAKSVYAYCTHPIFSGPAIERIKASSLDEVVITNTIPLGAEGKTTPKIRQLSVAFLFAETIRRISDGESVTSLFSEQNNNF</sequence>
<evidence type="ECO:0000256" key="12">
    <source>
        <dbReference type="HAMAP-Rule" id="MF_00583"/>
    </source>
</evidence>
<feature type="binding site" evidence="12">
    <location>
        <position position="196"/>
    </location>
    <ligand>
        <name>D-ribose 5-phosphate</name>
        <dbReference type="ChEBI" id="CHEBI:78346"/>
    </ligand>
</feature>
<keyword evidence="4 12" id="KW-0545">Nucleotide biosynthesis</keyword>
<feature type="binding site" evidence="12">
    <location>
        <begin position="97"/>
        <end position="98"/>
    </location>
    <ligand>
        <name>ATP</name>
        <dbReference type="ChEBI" id="CHEBI:30616"/>
    </ligand>
</feature>
<evidence type="ECO:0000256" key="1">
    <source>
        <dbReference type="ARBA" id="ARBA00004996"/>
    </source>
</evidence>
<comment type="function">
    <text evidence="10 12">Involved in the biosynthesis of the central metabolite phospho-alpha-D-ribosyl-1-pyrophosphate (PRPP) via the transfer of pyrophosphoryl group from ATP to 1-hydroxyl of ribose-5-phosphate (Rib-5-P).</text>
</comment>
<dbReference type="GO" id="GO:0009156">
    <property type="term" value="P:ribonucleoside monophosphate biosynthetic process"/>
    <property type="evidence" value="ECO:0007669"/>
    <property type="project" value="InterPro"/>
</dbReference>
<feature type="domain" description="Ribose-phosphate pyrophosphokinase N-terminal" evidence="13">
    <location>
        <begin position="6"/>
        <end position="122"/>
    </location>
</feature>
<comment type="caution">
    <text evidence="14">The sequence shown here is derived from an EMBL/GenBank/DDBJ whole genome shotgun (WGS) entry which is preliminary data.</text>
</comment>
<dbReference type="GO" id="GO:0000287">
    <property type="term" value="F:magnesium ion binding"/>
    <property type="evidence" value="ECO:0007669"/>
    <property type="project" value="UniProtKB-UniRule"/>
</dbReference>
<keyword evidence="15" id="KW-1185">Reference proteome</keyword>
<dbReference type="GO" id="GO:0002189">
    <property type="term" value="C:ribose phosphate diphosphokinase complex"/>
    <property type="evidence" value="ECO:0007669"/>
    <property type="project" value="TreeGrafter"/>
</dbReference>
<comment type="similarity">
    <text evidence="11 12">Belongs to the ribose-phosphate pyrophosphokinase family. Class I subfamily.</text>
</comment>
<dbReference type="InterPro" id="IPR037515">
    <property type="entry name" value="Rib-P_diPkinase_bac"/>
</dbReference>
<dbReference type="EMBL" id="SHKP01000007">
    <property type="protein sequence ID" value="RZT95054.1"/>
    <property type="molecule type" value="Genomic_DNA"/>
</dbReference>
<dbReference type="GO" id="GO:0006015">
    <property type="term" value="P:5-phosphoribose 1-diphosphate biosynthetic process"/>
    <property type="evidence" value="ECO:0007669"/>
    <property type="project" value="UniProtKB-UniRule"/>
</dbReference>
<evidence type="ECO:0000256" key="6">
    <source>
        <dbReference type="ARBA" id="ARBA00022777"/>
    </source>
</evidence>
<keyword evidence="3 12" id="KW-0479">Metal-binding</keyword>
<dbReference type="InterPro" id="IPR000842">
    <property type="entry name" value="PRib_PP_synth_CS"/>
</dbReference>
<evidence type="ECO:0000256" key="3">
    <source>
        <dbReference type="ARBA" id="ARBA00022723"/>
    </source>
</evidence>
<evidence type="ECO:0000313" key="14">
    <source>
        <dbReference type="EMBL" id="RZT95054.1"/>
    </source>
</evidence>
<evidence type="ECO:0000313" key="15">
    <source>
        <dbReference type="Proteomes" id="UP000293671"/>
    </source>
</evidence>
<dbReference type="NCBIfam" id="TIGR01251">
    <property type="entry name" value="ribP_PPkin"/>
    <property type="match status" value="1"/>
</dbReference>
<dbReference type="HAMAP" id="MF_00583_B">
    <property type="entry name" value="RibP_PPkinase_B"/>
    <property type="match status" value="1"/>
</dbReference>
<evidence type="ECO:0000256" key="5">
    <source>
        <dbReference type="ARBA" id="ARBA00022741"/>
    </source>
</evidence>
<dbReference type="SUPFAM" id="SSF53271">
    <property type="entry name" value="PRTase-like"/>
    <property type="match status" value="1"/>
</dbReference>
<protein>
    <recommendedName>
        <fullName evidence="12">Ribose-phosphate pyrophosphokinase</fullName>
        <shortName evidence="12">RPPK</shortName>
        <ecNumber evidence="12">2.7.6.1</ecNumber>
    </recommendedName>
    <alternativeName>
        <fullName evidence="12">5-phospho-D-ribosyl alpha-1-diphosphate synthase</fullName>
    </alternativeName>
    <alternativeName>
        <fullName evidence="12">Phosphoribosyl diphosphate synthase</fullName>
    </alternativeName>
    <alternativeName>
        <fullName evidence="12">Phosphoribosyl pyrophosphate synthase</fullName>
        <shortName evidence="12">P-Rib-PP synthase</shortName>
        <shortName evidence="12">PRPP synthase</shortName>
        <shortName evidence="12">PRPPase</shortName>
    </alternativeName>
</protein>
<evidence type="ECO:0000256" key="8">
    <source>
        <dbReference type="ARBA" id="ARBA00022842"/>
    </source>
</evidence>
<dbReference type="PROSITE" id="PS00114">
    <property type="entry name" value="PRPP_SYNTHASE"/>
    <property type="match status" value="1"/>
</dbReference>
<dbReference type="NCBIfam" id="NF002320">
    <property type="entry name" value="PRK01259.1"/>
    <property type="match status" value="1"/>
</dbReference>
<dbReference type="Pfam" id="PF13793">
    <property type="entry name" value="Pribosyltran_N"/>
    <property type="match status" value="1"/>
</dbReference>